<reference evidence="7 8" key="1">
    <citation type="submission" date="2016-11" db="EMBL/GenBank/DDBJ databases">
        <title>Whole genomes of Flavobacteriaceae.</title>
        <authorList>
            <person name="Stine C."/>
            <person name="Li C."/>
            <person name="Tadesse D."/>
        </authorList>
    </citation>
    <scope>NUCLEOTIDE SEQUENCE [LARGE SCALE GENOMIC DNA]</scope>
    <source>
        <strain evidence="7 8">CCUG 60112</strain>
    </source>
</reference>
<gene>
    <name evidence="7" type="ORF">B0A81_04065</name>
</gene>
<proteinExistence type="predicted"/>
<feature type="transmembrane region" description="Helical" evidence="5">
    <location>
        <begin position="48"/>
        <end position="70"/>
    </location>
</feature>
<keyword evidence="4 5" id="KW-0472">Membrane</keyword>
<evidence type="ECO:0000313" key="8">
    <source>
        <dbReference type="Proteomes" id="UP000198381"/>
    </source>
</evidence>
<evidence type="ECO:0000256" key="5">
    <source>
        <dbReference type="SAM" id="Phobius"/>
    </source>
</evidence>
<name>A0ABX4CXS8_9FLAO</name>
<evidence type="ECO:0000256" key="4">
    <source>
        <dbReference type="ARBA" id="ARBA00023136"/>
    </source>
</evidence>
<dbReference type="RefSeq" id="WP_089056830.1">
    <property type="nucleotide sequence ID" value="NZ_MUHD01000006.1"/>
</dbReference>
<comment type="caution">
    <text evidence="7">The sequence shown here is derived from an EMBL/GenBank/DDBJ whole genome shotgun (WGS) entry which is preliminary data.</text>
</comment>
<feature type="transmembrane region" description="Helical" evidence="5">
    <location>
        <begin position="120"/>
        <end position="140"/>
    </location>
</feature>
<dbReference type="Proteomes" id="UP000198381">
    <property type="component" value="Unassembled WGS sequence"/>
</dbReference>
<sequence length="511" mass="58975">MKLNIKIKSVILDAICLLYILLFVYAAVSKLLDYENFHLQLGQSPLLSAFASWIFWIVPLSELLIVLLLVVKRFRNWGLLASVSIMTMFTAYIFIVLHYSSFVPCSCGGILEKMSWDVHLIFNIVFVLLGLLALLLEHNIRIESESFARPVVGIKITIVSVALSIITVVVLFLSSEQIMQHENPFIRRYPQHPIMLQKTVNLKFNSYYFAGSRGNQVYLGNYTDPLHIIVFDSGLQTKQTFKISFNPKDIAFKRIKILVRGSYFYLMDGTVPCIFWGRTNNWKVISEIKGLHYFTIAEPVDNTSVLFRSNNGKNAAHILSTFKTERSPKIIYNDTLLQQQIDGVFDTDGMLAYSEKMKRMIYLYYYRNEFMVADENLNLLYRGHTIDTISHAQIKVAYFKDNTERRMATPPMTVNANLAVNANLLFINSKIQGRFEDRKLWKQAAIIDVYDLNKKAYLLSFAIYNVEDKKLQSFIVTDTNLYALMSDELAVYKLRDILKKRNKNAGLKKQH</sequence>
<evidence type="ECO:0000313" key="7">
    <source>
        <dbReference type="EMBL" id="OXB10194.1"/>
    </source>
</evidence>
<dbReference type="Pfam" id="PF07291">
    <property type="entry name" value="MauE"/>
    <property type="match status" value="1"/>
</dbReference>
<protein>
    <recommendedName>
        <fullName evidence="6">Methylamine utilisation protein MauE domain-containing protein</fullName>
    </recommendedName>
</protein>
<accession>A0ABX4CXS8</accession>
<feature type="transmembrane region" description="Helical" evidence="5">
    <location>
        <begin position="152"/>
        <end position="173"/>
    </location>
</feature>
<evidence type="ECO:0000259" key="6">
    <source>
        <dbReference type="Pfam" id="PF07291"/>
    </source>
</evidence>
<keyword evidence="8" id="KW-1185">Reference proteome</keyword>
<evidence type="ECO:0000256" key="3">
    <source>
        <dbReference type="ARBA" id="ARBA00022989"/>
    </source>
</evidence>
<feature type="domain" description="Methylamine utilisation protein MauE" evidence="6">
    <location>
        <begin position="10"/>
        <end position="135"/>
    </location>
</feature>
<dbReference type="EMBL" id="MUHD01000006">
    <property type="protein sequence ID" value="OXB10194.1"/>
    <property type="molecule type" value="Genomic_DNA"/>
</dbReference>
<dbReference type="InterPro" id="IPR009908">
    <property type="entry name" value="Methylamine_util_MauE"/>
</dbReference>
<evidence type="ECO:0000256" key="1">
    <source>
        <dbReference type="ARBA" id="ARBA00004141"/>
    </source>
</evidence>
<comment type="subcellular location">
    <subcellularLocation>
        <location evidence="1">Membrane</location>
        <topology evidence="1">Multi-pass membrane protein</topology>
    </subcellularLocation>
</comment>
<evidence type="ECO:0000256" key="2">
    <source>
        <dbReference type="ARBA" id="ARBA00022692"/>
    </source>
</evidence>
<feature type="transmembrane region" description="Helical" evidence="5">
    <location>
        <begin position="7"/>
        <end position="28"/>
    </location>
</feature>
<feature type="transmembrane region" description="Helical" evidence="5">
    <location>
        <begin position="77"/>
        <end position="100"/>
    </location>
</feature>
<keyword evidence="2 5" id="KW-0812">Transmembrane</keyword>
<keyword evidence="3 5" id="KW-1133">Transmembrane helix</keyword>
<organism evidence="7 8">
    <name type="scientific">Flavobacterium plurextorum</name>
    <dbReference type="NCBI Taxonomy" id="1114867"/>
    <lineage>
        <taxon>Bacteria</taxon>
        <taxon>Pseudomonadati</taxon>
        <taxon>Bacteroidota</taxon>
        <taxon>Flavobacteriia</taxon>
        <taxon>Flavobacteriales</taxon>
        <taxon>Flavobacteriaceae</taxon>
        <taxon>Flavobacterium</taxon>
    </lineage>
</organism>